<dbReference type="PaxDb" id="55529-EKX42337"/>
<dbReference type="EnsemblProtists" id="EKX42337">
    <property type="protein sequence ID" value="EKX42337"/>
    <property type="gene ID" value="GUITHDRAFT_141283"/>
</dbReference>
<feature type="region of interest" description="Disordered" evidence="5">
    <location>
        <begin position="616"/>
        <end position="637"/>
    </location>
</feature>
<feature type="compositionally biased region" description="Basic and acidic residues" evidence="5">
    <location>
        <begin position="705"/>
        <end position="714"/>
    </location>
</feature>
<keyword evidence="1" id="KW-0479">Metal-binding</keyword>
<proteinExistence type="predicted"/>
<protein>
    <recommendedName>
        <fullName evidence="11">RING-type domain-containing protein</fullName>
    </recommendedName>
</protein>
<feature type="domain" description="MIB/HERC2" evidence="7">
    <location>
        <begin position="27"/>
        <end position="136"/>
    </location>
</feature>
<evidence type="ECO:0000256" key="3">
    <source>
        <dbReference type="ARBA" id="ARBA00022833"/>
    </source>
</evidence>
<evidence type="ECO:0000313" key="9">
    <source>
        <dbReference type="EnsemblProtists" id="EKX42337"/>
    </source>
</evidence>
<dbReference type="HOGENOM" id="CLU_366185_0_0_1"/>
<dbReference type="PROSITE" id="PS51416">
    <property type="entry name" value="MIB_HERC2"/>
    <property type="match status" value="1"/>
</dbReference>
<dbReference type="STRING" id="905079.L1J224"/>
<dbReference type="InterPro" id="IPR018957">
    <property type="entry name" value="Znf_C3HC4_RING-type"/>
</dbReference>
<reference evidence="10" key="2">
    <citation type="submission" date="2012-11" db="EMBL/GenBank/DDBJ databases">
        <authorList>
            <person name="Kuo A."/>
            <person name="Curtis B.A."/>
            <person name="Tanifuji G."/>
            <person name="Burki F."/>
            <person name="Gruber A."/>
            <person name="Irimia M."/>
            <person name="Maruyama S."/>
            <person name="Arias M.C."/>
            <person name="Ball S.G."/>
            <person name="Gile G.H."/>
            <person name="Hirakawa Y."/>
            <person name="Hopkins J.F."/>
            <person name="Rensing S.A."/>
            <person name="Schmutz J."/>
            <person name="Symeonidi A."/>
            <person name="Elias M."/>
            <person name="Eveleigh R.J."/>
            <person name="Herman E.K."/>
            <person name="Klute M.J."/>
            <person name="Nakayama T."/>
            <person name="Obornik M."/>
            <person name="Reyes-Prieto A."/>
            <person name="Armbrust E.V."/>
            <person name="Aves S.J."/>
            <person name="Beiko R.G."/>
            <person name="Coutinho P."/>
            <person name="Dacks J.B."/>
            <person name="Durnford D.G."/>
            <person name="Fast N.M."/>
            <person name="Green B.R."/>
            <person name="Grisdale C."/>
            <person name="Hempe F."/>
            <person name="Henrissat B."/>
            <person name="Hoppner M.P."/>
            <person name="Ishida K.-I."/>
            <person name="Kim E."/>
            <person name="Koreny L."/>
            <person name="Kroth P.G."/>
            <person name="Liu Y."/>
            <person name="Malik S.-B."/>
            <person name="Maier U.G."/>
            <person name="McRose D."/>
            <person name="Mock T."/>
            <person name="Neilson J.A."/>
            <person name="Onodera N.T."/>
            <person name="Poole A.M."/>
            <person name="Pritham E.J."/>
            <person name="Richards T.A."/>
            <person name="Rocap G."/>
            <person name="Roy S.W."/>
            <person name="Sarai C."/>
            <person name="Schaack S."/>
            <person name="Shirato S."/>
            <person name="Slamovits C.H."/>
            <person name="Spencer D.F."/>
            <person name="Suzuki S."/>
            <person name="Worden A.Z."/>
            <person name="Zauner S."/>
            <person name="Barry K."/>
            <person name="Bell C."/>
            <person name="Bharti A.K."/>
            <person name="Crow J.A."/>
            <person name="Grimwood J."/>
            <person name="Kramer R."/>
            <person name="Lindquist E."/>
            <person name="Lucas S."/>
            <person name="Salamov A."/>
            <person name="McFadden G.I."/>
            <person name="Lane C.E."/>
            <person name="Keeling P.J."/>
            <person name="Gray M.W."/>
            <person name="Grigoriev I.V."/>
            <person name="Archibald J.M."/>
        </authorList>
    </citation>
    <scope>NUCLEOTIDE SEQUENCE</scope>
    <source>
        <strain evidence="10">CCMP2712</strain>
    </source>
</reference>
<organism evidence="8">
    <name type="scientific">Guillardia theta (strain CCMP2712)</name>
    <name type="common">Cryptophyte</name>
    <dbReference type="NCBI Taxonomy" id="905079"/>
    <lineage>
        <taxon>Eukaryota</taxon>
        <taxon>Cryptophyceae</taxon>
        <taxon>Pyrenomonadales</taxon>
        <taxon>Geminigeraceae</taxon>
        <taxon>Guillardia</taxon>
    </lineage>
</organism>
<evidence type="ECO:0000259" key="7">
    <source>
        <dbReference type="PROSITE" id="PS51416"/>
    </source>
</evidence>
<feature type="region of interest" description="Disordered" evidence="5">
    <location>
        <begin position="694"/>
        <end position="714"/>
    </location>
</feature>
<accession>L1J224</accession>
<dbReference type="Gene3D" id="3.30.40.10">
    <property type="entry name" value="Zinc/RING finger domain, C3HC4 (zinc finger)"/>
    <property type="match status" value="1"/>
</dbReference>
<keyword evidence="10" id="KW-1185">Reference proteome</keyword>
<dbReference type="InterPro" id="IPR037252">
    <property type="entry name" value="Mib_Herc2_sf"/>
</dbReference>
<dbReference type="SUPFAM" id="SSF159034">
    <property type="entry name" value="Mib/herc2 domain-like"/>
    <property type="match status" value="1"/>
</dbReference>
<feature type="compositionally biased region" description="Gly residues" evidence="5">
    <location>
        <begin position="357"/>
        <end position="366"/>
    </location>
</feature>
<dbReference type="PROSITE" id="PS50089">
    <property type="entry name" value="ZF_RING_2"/>
    <property type="match status" value="1"/>
</dbReference>
<sequence>MQSEREQSEERDSVTRATCMDPPRKNLTQVDEYNCSRGKVVVRGPGWIWGDQDGGVGHVGVILRKFYIKNPYKHEEGSDEGVEEEDGREEELRWSAPERICLAQVRWAVEDVQTYRIGTYGENAMTLSDLCLAPDQDEEEARNLQHMYQFRTRVSKIPEDLDDLDFGDELPQPIELENILLRYFRPVPHVIAQMREVGEYLEDVTLSVSESENEMCDFCHMLISHTDNQLVWRTCEDGEERNSLFATRLPCGHLFHRDCIRLWLMEDAGCPAEDCTQSFDSLKYIGDDRDMQEYDNDDNGDDEFINGATLQFVFENQNLWLRMALVIQHFQEIDNMSVTSNRLLLSHRRTSVDEESGGAGRAGRAGAGFDEGRRPPPRDKQRDSFMHKLRDVLTWVDMPQLEEGGWMLSEPFEMMIIGVRDRNQLIANLNAESVVVVDHLLDLVSRGQEENRRELQGKLSPHMSNSNLLAVCGRPSDEALRSIFACLLASEDDESVEEGGGRELRACGVGRSAGDLENFRQMVVPVLEMVLCCSDLQGLLDESKRRREDGRRKSARAGEEEMGEKRRRCWELLREVEDKDERRKSRFIDVRVDLFKMALLAYWQLGLAMAQERVREADEEEEAHPARDEPLLPHGNGPARGGNLILWLMGFRWKENEEEKVPWQMVSEGMGKEMAHQAVRARGLEEEEMVVVGRRRSGGGGEETAAVREESQREDARKRAKDIAKRNLDRVCDWVAGKIKSGMGSVEWAVLELEPYLFLYLC</sequence>
<dbReference type="InterPro" id="IPR010606">
    <property type="entry name" value="Mib_Herc2"/>
</dbReference>
<dbReference type="GeneID" id="17299084"/>
<name>L1J224_GUITC</name>
<evidence type="ECO:0000313" key="10">
    <source>
        <dbReference type="Proteomes" id="UP000011087"/>
    </source>
</evidence>
<dbReference type="GO" id="GO:0004842">
    <property type="term" value="F:ubiquitin-protein transferase activity"/>
    <property type="evidence" value="ECO:0007669"/>
    <property type="project" value="InterPro"/>
</dbReference>
<feature type="domain" description="RING-type" evidence="6">
    <location>
        <begin position="216"/>
        <end position="274"/>
    </location>
</feature>
<feature type="compositionally biased region" description="Basic and acidic residues" evidence="5">
    <location>
        <begin position="1"/>
        <end position="14"/>
    </location>
</feature>
<feature type="region of interest" description="Disordered" evidence="5">
    <location>
        <begin position="1"/>
        <end position="25"/>
    </location>
</feature>
<keyword evidence="3" id="KW-0862">Zinc</keyword>
<evidence type="ECO:0000256" key="4">
    <source>
        <dbReference type="PROSITE-ProRule" id="PRU00175"/>
    </source>
</evidence>
<dbReference type="RefSeq" id="XP_005829317.1">
    <property type="nucleotide sequence ID" value="XM_005829260.1"/>
</dbReference>
<evidence type="ECO:0000256" key="2">
    <source>
        <dbReference type="ARBA" id="ARBA00022771"/>
    </source>
</evidence>
<dbReference type="EMBL" id="JH993017">
    <property type="protein sequence ID" value="EKX42337.1"/>
    <property type="molecule type" value="Genomic_DNA"/>
</dbReference>
<reference evidence="9" key="3">
    <citation type="submission" date="2015-06" db="UniProtKB">
        <authorList>
            <consortium name="EnsemblProtists"/>
        </authorList>
    </citation>
    <scope>IDENTIFICATION</scope>
</reference>
<evidence type="ECO:0008006" key="11">
    <source>
        <dbReference type="Google" id="ProtNLM"/>
    </source>
</evidence>
<keyword evidence="2 4" id="KW-0863">Zinc-finger</keyword>
<evidence type="ECO:0000256" key="5">
    <source>
        <dbReference type="SAM" id="MobiDB-lite"/>
    </source>
</evidence>
<feature type="compositionally biased region" description="Basic and acidic residues" evidence="5">
    <location>
        <begin position="370"/>
        <end position="383"/>
    </location>
</feature>
<feature type="region of interest" description="Disordered" evidence="5">
    <location>
        <begin position="353"/>
        <end position="383"/>
    </location>
</feature>
<dbReference type="AlphaFoldDB" id="L1J224"/>
<dbReference type="InterPro" id="IPR013083">
    <property type="entry name" value="Znf_RING/FYVE/PHD"/>
</dbReference>
<dbReference type="Pfam" id="PF00097">
    <property type="entry name" value="zf-C3HC4"/>
    <property type="match status" value="1"/>
</dbReference>
<evidence type="ECO:0000259" key="6">
    <source>
        <dbReference type="PROSITE" id="PS50089"/>
    </source>
</evidence>
<dbReference type="InterPro" id="IPR001841">
    <property type="entry name" value="Znf_RING"/>
</dbReference>
<dbReference type="KEGG" id="gtt:GUITHDRAFT_141283"/>
<dbReference type="Proteomes" id="UP000011087">
    <property type="component" value="Unassembled WGS sequence"/>
</dbReference>
<dbReference type="OrthoDB" id="8062037at2759"/>
<dbReference type="GO" id="GO:0016567">
    <property type="term" value="P:protein ubiquitination"/>
    <property type="evidence" value="ECO:0007669"/>
    <property type="project" value="InterPro"/>
</dbReference>
<dbReference type="SUPFAM" id="SSF57850">
    <property type="entry name" value="RING/U-box"/>
    <property type="match status" value="1"/>
</dbReference>
<evidence type="ECO:0000256" key="1">
    <source>
        <dbReference type="ARBA" id="ARBA00022723"/>
    </source>
</evidence>
<dbReference type="Gene3D" id="2.30.30.40">
    <property type="entry name" value="SH3 Domains"/>
    <property type="match status" value="1"/>
</dbReference>
<reference evidence="8 10" key="1">
    <citation type="journal article" date="2012" name="Nature">
        <title>Algal genomes reveal evolutionary mosaicism and the fate of nucleomorphs.</title>
        <authorList>
            <consortium name="DOE Joint Genome Institute"/>
            <person name="Curtis B.A."/>
            <person name="Tanifuji G."/>
            <person name="Burki F."/>
            <person name="Gruber A."/>
            <person name="Irimia M."/>
            <person name="Maruyama S."/>
            <person name="Arias M.C."/>
            <person name="Ball S.G."/>
            <person name="Gile G.H."/>
            <person name="Hirakawa Y."/>
            <person name="Hopkins J.F."/>
            <person name="Kuo A."/>
            <person name="Rensing S.A."/>
            <person name="Schmutz J."/>
            <person name="Symeonidi A."/>
            <person name="Elias M."/>
            <person name="Eveleigh R.J."/>
            <person name="Herman E.K."/>
            <person name="Klute M.J."/>
            <person name="Nakayama T."/>
            <person name="Obornik M."/>
            <person name="Reyes-Prieto A."/>
            <person name="Armbrust E.V."/>
            <person name="Aves S.J."/>
            <person name="Beiko R.G."/>
            <person name="Coutinho P."/>
            <person name="Dacks J.B."/>
            <person name="Durnford D.G."/>
            <person name="Fast N.M."/>
            <person name="Green B.R."/>
            <person name="Grisdale C.J."/>
            <person name="Hempel F."/>
            <person name="Henrissat B."/>
            <person name="Hoppner M.P."/>
            <person name="Ishida K."/>
            <person name="Kim E."/>
            <person name="Koreny L."/>
            <person name="Kroth P.G."/>
            <person name="Liu Y."/>
            <person name="Malik S.B."/>
            <person name="Maier U.G."/>
            <person name="McRose D."/>
            <person name="Mock T."/>
            <person name="Neilson J.A."/>
            <person name="Onodera N.T."/>
            <person name="Poole A.M."/>
            <person name="Pritham E.J."/>
            <person name="Richards T.A."/>
            <person name="Rocap G."/>
            <person name="Roy S.W."/>
            <person name="Sarai C."/>
            <person name="Schaack S."/>
            <person name="Shirato S."/>
            <person name="Slamovits C.H."/>
            <person name="Spencer D.F."/>
            <person name="Suzuki S."/>
            <person name="Worden A.Z."/>
            <person name="Zauner S."/>
            <person name="Barry K."/>
            <person name="Bell C."/>
            <person name="Bharti A.K."/>
            <person name="Crow J.A."/>
            <person name="Grimwood J."/>
            <person name="Kramer R."/>
            <person name="Lindquist E."/>
            <person name="Lucas S."/>
            <person name="Salamov A."/>
            <person name="McFadden G.I."/>
            <person name="Lane C.E."/>
            <person name="Keeling P.J."/>
            <person name="Gray M.W."/>
            <person name="Grigoriev I.V."/>
            <person name="Archibald J.M."/>
        </authorList>
    </citation>
    <scope>NUCLEOTIDE SEQUENCE</scope>
    <source>
        <strain evidence="8 10">CCMP2712</strain>
    </source>
</reference>
<evidence type="ECO:0000313" key="8">
    <source>
        <dbReference type="EMBL" id="EKX42337.1"/>
    </source>
</evidence>
<dbReference type="GO" id="GO:0008270">
    <property type="term" value="F:zinc ion binding"/>
    <property type="evidence" value="ECO:0007669"/>
    <property type="project" value="UniProtKB-KW"/>
</dbReference>
<gene>
    <name evidence="8" type="ORF">GUITHDRAFT_141283</name>
</gene>